<evidence type="ECO:0000313" key="1">
    <source>
        <dbReference type="EMBL" id="GAH43321.1"/>
    </source>
</evidence>
<sequence length="65" mass="7292">MAKSDVDVSEEERNRDLRALPLVLANLSIKSAAAARVTESLVDLYTDPSLSKLKRFLKNYRRAVS</sequence>
<dbReference type="EMBL" id="BARU01008606">
    <property type="protein sequence ID" value="GAH43321.1"/>
    <property type="molecule type" value="Genomic_DNA"/>
</dbReference>
<name>X1FCF1_9ZZZZ</name>
<comment type="caution">
    <text evidence="1">The sequence shown here is derived from an EMBL/GenBank/DDBJ whole genome shotgun (WGS) entry which is preliminary data.</text>
</comment>
<gene>
    <name evidence="1" type="ORF">S03H2_16798</name>
</gene>
<organism evidence="1">
    <name type="scientific">marine sediment metagenome</name>
    <dbReference type="NCBI Taxonomy" id="412755"/>
    <lineage>
        <taxon>unclassified sequences</taxon>
        <taxon>metagenomes</taxon>
        <taxon>ecological metagenomes</taxon>
    </lineage>
</organism>
<reference evidence="1" key="1">
    <citation type="journal article" date="2014" name="Front. Microbiol.">
        <title>High frequency of phylogenetically diverse reductive dehalogenase-homologous genes in deep subseafloor sedimentary metagenomes.</title>
        <authorList>
            <person name="Kawai M."/>
            <person name="Futagami T."/>
            <person name="Toyoda A."/>
            <person name="Takaki Y."/>
            <person name="Nishi S."/>
            <person name="Hori S."/>
            <person name="Arai W."/>
            <person name="Tsubouchi T."/>
            <person name="Morono Y."/>
            <person name="Uchiyama I."/>
            <person name="Ito T."/>
            <person name="Fujiyama A."/>
            <person name="Inagaki F."/>
            <person name="Takami H."/>
        </authorList>
    </citation>
    <scope>NUCLEOTIDE SEQUENCE</scope>
    <source>
        <strain evidence="1">Expedition CK06-06</strain>
    </source>
</reference>
<dbReference type="AlphaFoldDB" id="X1FCF1"/>
<proteinExistence type="predicted"/>
<protein>
    <submittedName>
        <fullName evidence="1">Uncharacterized protein</fullName>
    </submittedName>
</protein>
<accession>X1FCF1</accession>